<evidence type="ECO:0000256" key="3">
    <source>
        <dbReference type="ARBA" id="ARBA00012953"/>
    </source>
</evidence>
<dbReference type="InterPro" id="IPR036702">
    <property type="entry name" value="ComB-like_sf"/>
</dbReference>
<dbReference type="Proteomes" id="UP001221302">
    <property type="component" value="Unassembled WGS sequence"/>
</dbReference>
<gene>
    <name evidence="8" type="primary">comB</name>
    <name evidence="9" type="ORF">P0M35_01440</name>
</gene>
<evidence type="ECO:0000256" key="5">
    <source>
        <dbReference type="ARBA" id="ARBA00022801"/>
    </source>
</evidence>
<dbReference type="RefSeq" id="WP_321534567.1">
    <property type="nucleotide sequence ID" value="NZ_JARGDL010000001.1"/>
</dbReference>
<dbReference type="SUPFAM" id="SSF142823">
    <property type="entry name" value="ComB-like"/>
    <property type="match status" value="1"/>
</dbReference>
<dbReference type="PANTHER" id="PTHR37311:SF1">
    <property type="entry name" value="2-PHOSPHOSULFOLACTATE PHOSPHATASE-RELATED"/>
    <property type="match status" value="1"/>
</dbReference>
<dbReference type="EC" id="3.1.3.71" evidence="3 8"/>
<dbReference type="HAMAP" id="MF_00490">
    <property type="entry name" value="ComB"/>
    <property type="match status" value="1"/>
</dbReference>
<dbReference type="Pfam" id="PF04029">
    <property type="entry name" value="2-ph_phosp"/>
    <property type="match status" value="1"/>
</dbReference>
<comment type="cofactor">
    <cofactor evidence="1 8">
        <name>Mg(2+)</name>
        <dbReference type="ChEBI" id="CHEBI:18420"/>
    </cofactor>
</comment>
<comment type="caution">
    <text evidence="9">The sequence shown here is derived from an EMBL/GenBank/DDBJ whole genome shotgun (WGS) entry which is preliminary data.</text>
</comment>
<evidence type="ECO:0000256" key="1">
    <source>
        <dbReference type="ARBA" id="ARBA00001946"/>
    </source>
</evidence>
<sequence>MKLNVHFSISHLDELYFTSRTTVIIDVLRASTVIVTAIANGAKEVIPVNTVDFAMKISGNAFGGQTLLCGERNTKKIEGFVLGNSPLEYTSDTIAGKSIILFTTNGSKAFVKAKFSENLFAACFKNLPAVAKHLIELNKDVEIVCGGTNGSFNYEDSVCAGKLVQEIKNLYPEIELNDSSKASLIIAKSSGKSLLKMLKETEHGKLLIENGFADDLKDCAQYNVTDVIPYYISGSIKKLDNLNNNTESENS</sequence>
<evidence type="ECO:0000256" key="6">
    <source>
        <dbReference type="ARBA" id="ARBA00022842"/>
    </source>
</evidence>
<dbReference type="GO" id="GO:0050532">
    <property type="term" value="F:2-phosphosulfolactate phosphatase activity"/>
    <property type="evidence" value="ECO:0007669"/>
    <property type="project" value="UniProtKB-UniRule"/>
</dbReference>
<dbReference type="InterPro" id="IPR005238">
    <property type="entry name" value="ComB-like"/>
</dbReference>
<accession>A0AAE3TBU8</accession>
<protein>
    <recommendedName>
        <fullName evidence="4 8">Probable 2-phosphosulfolactate phosphatase</fullName>
        <ecNumber evidence="3 8">3.1.3.71</ecNumber>
    </recommendedName>
</protein>
<reference evidence="9" key="1">
    <citation type="submission" date="2023-03" db="EMBL/GenBank/DDBJ databases">
        <title>Stygiobacter electus gen. nov., sp. nov., facultatively anaerobic thermotolerant bacterium of the class Ignavibacteria from a well of Yessentuki mineral water deposit.</title>
        <authorList>
            <person name="Podosokorskaya O.A."/>
            <person name="Elcheninov A.G."/>
            <person name="Petrova N.F."/>
            <person name="Zavarzina D.G."/>
            <person name="Kublanov I.V."/>
            <person name="Merkel A.Y."/>
        </authorList>
    </citation>
    <scope>NUCLEOTIDE SEQUENCE</scope>
    <source>
        <strain evidence="9">09-Me</strain>
    </source>
</reference>
<evidence type="ECO:0000256" key="7">
    <source>
        <dbReference type="ARBA" id="ARBA00033711"/>
    </source>
</evidence>
<dbReference type="PANTHER" id="PTHR37311">
    <property type="entry name" value="2-PHOSPHOSULFOLACTATE PHOSPHATASE-RELATED"/>
    <property type="match status" value="1"/>
</dbReference>
<evidence type="ECO:0000313" key="10">
    <source>
        <dbReference type="Proteomes" id="UP001221302"/>
    </source>
</evidence>
<dbReference type="FunFam" id="3.90.1560.10:FF:000001">
    <property type="entry name" value="Probable 2-phosphosulfolactate phosphatase"/>
    <property type="match status" value="1"/>
</dbReference>
<keyword evidence="6 8" id="KW-0460">Magnesium</keyword>
<comment type="catalytic activity">
    <reaction evidence="7 8">
        <text>(2R)-O-phospho-3-sulfolactate + H2O = (2R)-3-sulfolactate + phosphate</text>
        <dbReference type="Rhea" id="RHEA:23416"/>
        <dbReference type="ChEBI" id="CHEBI:15377"/>
        <dbReference type="ChEBI" id="CHEBI:15597"/>
        <dbReference type="ChEBI" id="CHEBI:43474"/>
        <dbReference type="ChEBI" id="CHEBI:58738"/>
        <dbReference type="EC" id="3.1.3.71"/>
    </reaction>
</comment>
<evidence type="ECO:0000256" key="4">
    <source>
        <dbReference type="ARBA" id="ARBA00021948"/>
    </source>
</evidence>
<dbReference type="AlphaFoldDB" id="A0AAE3TBU8"/>
<dbReference type="GO" id="GO:0050545">
    <property type="term" value="F:sulfopyruvate decarboxylase activity"/>
    <property type="evidence" value="ECO:0007669"/>
    <property type="project" value="TreeGrafter"/>
</dbReference>
<keyword evidence="5 8" id="KW-0378">Hydrolase</keyword>
<evidence type="ECO:0000256" key="8">
    <source>
        <dbReference type="HAMAP-Rule" id="MF_00490"/>
    </source>
</evidence>
<evidence type="ECO:0000256" key="2">
    <source>
        <dbReference type="ARBA" id="ARBA00009997"/>
    </source>
</evidence>
<organism evidence="9 10">
    <name type="scientific">Stygiobacter electus</name>
    <dbReference type="NCBI Taxonomy" id="3032292"/>
    <lineage>
        <taxon>Bacteria</taxon>
        <taxon>Pseudomonadati</taxon>
        <taxon>Ignavibacteriota</taxon>
        <taxon>Ignavibacteria</taxon>
        <taxon>Ignavibacteriales</taxon>
        <taxon>Melioribacteraceae</taxon>
        <taxon>Stygiobacter</taxon>
    </lineage>
</organism>
<proteinExistence type="inferred from homology"/>
<dbReference type="EMBL" id="JARGDL010000001">
    <property type="protein sequence ID" value="MDF1610801.1"/>
    <property type="molecule type" value="Genomic_DNA"/>
</dbReference>
<dbReference type="GO" id="GO:0000287">
    <property type="term" value="F:magnesium ion binding"/>
    <property type="evidence" value="ECO:0007669"/>
    <property type="project" value="UniProtKB-UniRule"/>
</dbReference>
<keyword evidence="10" id="KW-1185">Reference proteome</keyword>
<comment type="similarity">
    <text evidence="2 8">Belongs to the ComB family.</text>
</comment>
<dbReference type="Gene3D" id="3.90.1560.10">
    <property type="entry name" value="ComB-like"/>
    <property type="match status" value="1"/>
</dbReference>
<name>A0AAE3TBU8_9BACT</name>
<evidence type="ECO:0000313" key="9">
    <source>
        <dbReference type="EMBL" id="MDF1610801.1"/>
    </source>
</evidence>